<evidence type="ECO:0000256" key="1">
    <source>
        <dbReference type="SAM" id="Phobius"/>
    </source>
</evidence>
<keyword evidence="3" id="KW-1185">Reference proteome</keyword>
<feature type="transmembrane region" description="Helical" evidence="1">
    <location>
        <begin position="22"/>
        <end position="40"/>
    </location>
</feature>
<evidence type="ECO:0000313" key="3">
    <source>
        <dbReference type="Proteomes" id="UP001204376"/>
    </source>
</evidence>
<dbReference type="EMBL" id="JANHOH010000001">
    <property type="protein sequence ID" value="MCQ6957311.1"/>
    <property type="molecule type" value="Genomic_DNA"/>
</dbReference>
<organism evidence="2 3">
    <name type="scientific">Mucilaginibacter aquariorum</name>
    <dbReference type="NCBI Taxonomy" id="2967225"/>
    <lineage>
        <taxon>Bacteria</taxon>
        <taxon>Pseudomonadati</taxon>
        <taxon>Bacteroidota</taxon>
        <taxon>Sphingobacteriia</taxon>
        <taxon>Sphingobacteriales</taxon>
        <taxon>Sphingobacteriaceae</taxon>
        <taxon>Mucilaginibacter</taxon>
    </lineage>
</organism>
<accession>A0ABT1SY89</accession>
<evidence type="ECO:0000313" key="2">
    <source>
        <dbReference type="EMBL" id="MCQ6957311.1"/>
    </source>
</evidence>
<dbReference type="Proteomes" id="UP001204376">
    <property type="component" value="Unassembled WGS sequence"/>
</dbReference>
<protein>
    <submittedName>
        <fullName evidence="2">Uncharacterized protein</fullName>
    </submittedName>
</protein>
<keyword evidence="1" id="KW-0812">Transmembrane</keyword>
<keyword evidence="1" id="KW-1133">Transmembrane helix</keyword>
<name>A0ABT1SY89_9SPHI</name>
<dbReference type="RefSeq" id="WP_256537518.1">
    <property type="nucleotide sequence ID" value="NZ_JANHOH010000001.1"/>
</dbReference>
<comment type="caution">
    <text evidence="2">The sequence shown here is derived from an EMBL/GenBank/DDBJ whole genome shotgun (WGS) entry which is preliminary data.</text>
</comment>
<keyword evidence="1" id="KW-0472">Membrane</keyword>
<gene>
    <name evidence="2" type="ORF">NPE20_05060</name>
</gene>
<reference evidence="2 3" key="1">
    <citation type="submission" date="2022-07" db="EMBL/GenBank/DDBJ databases">
        <title>Mucilaginibacter sp. JC4.</title>
        <authorList>
            <person name="Le V."/>
            <person name="Ko S.-R."/>
            <person name="Ahn C.-Y."/>
            <person name="Oh H.-M."/>
        </authorList>
    </citation>
    <scope>NUCLEOTIDE SEQUENCE [LARGE SCALE GENOMIC DNA]</scope>
    <source>
        <strain evidence="2 3">JC4</strain>
    </source>
</reference>
<sequence length="75" mass="9006">MIRELVNRFSRWFNDLHGDRPVYFFLVFCITFLSLLWLSIRFIRFDTKIYTISVPQHIGKPSGPQFTDSLTLKKH</sequence>
<proteinExistence type="predicted"/>